<dbReference type="InterPro" id="IPR000715">
    <property type="entry name" value="Glycosyl_transferase_4"/>
</dbReference>
<reference evidence="8" key="1">
    <citation type="journal article" date="2015" name="Nature">
        <title>Complex archaea that bridge the gap between prokaryotes and eukaryotes.</title>
        <authorList>
            <person name="Spang A."/>
            <person name="Saw J.H."/>
            <person name="Jorgensen S.L."/>
            <person name="Zaremba-Niedzwiedzka K."/>
            <person name="Martijn J."/>
            <person name="Lind A.E."/>
            <person name="van Eijk R."/>
            <person name="Schleper C."/>
            <person name="Guy L."/>
            <person name="Ettema T.J."/>
        </authorList>
    </citation>
    <scope>NUCLEOTIDE SEQUENCE</scope>
</reference>
<keyword evidence="2" id="KW-1003">Cell membrane</keyword>
<organism evidence="8">
    <name type="scientific">marine sediment metagenome</name>
    <dbReference type="NCBI Taxonomy" id="412755"/>
    <lineage>
        <taxon>unclassified sequences</taxon>
        <taxon>metagenomes</taxon>
        <taxon>ecological metagenomes</taxon>
    </lineage>
</organism>
<feature type="transmembrane region" description="Helical" evidence="7">
    <location>
        <begin position="200"/>
        <end position="220"/>
    </location>
</feature>
<dbReference type="Pfam" id="PF00953">
    <property type="entry name" value="Glycos_transf_4"/>
    <property type="match status" value="1"/>
</dbReference>
<gene>
    <name evidence="8" type="ORF">LCGC14_2739530</name>
</gene>
<keyword evidence="6 7" id="KW-0472">Membrane</keyword>
<comment type="caution">
    <text evidence="8">The sequence shown here is derived from an EMBL/GenBank/DDBJ whole genome shotgun (WGS) entry which is preliminary data.</text>
</comment>
<evidence type="ECO:0000256" key="2">
    <source>
        <dbReference type="ARBA" id="ARBA00022475"/>
    </source>
</evidence>
<dbReference type="PANTHER" id="PTHR22926:SF3">
    <property type="entry name" value="UNDECAPRENYL-PHOSPHATE ALPHA-N-ACETYLGLUCOSAMINYL 1-PHOSPHATE TRANSFERASE"/>
    <property type="match status" value="1"/>
</dbReference>
<evidence type="ECO:0000256" key="6">
    <source>
        <dbReference type="ARBA" id="ARBA00023136"/>
    </source>
</evidence>
<keyword evidence="4 7" id="KW-0812">Transmembrane</keyword>
<dbReference type="GO" id="GO:0071555">
    <property type="term" value="P:cell wall organization"/>
    <property type="evidence" value="ECO:0007669"/>
    <property type="project" value="TreeGrafter"/>
</dbReference>
<accession>A0A0F9BDU7</accession>
<feature type="transmembrane region" description="Helical" evidence="7">
    <location>
        <begin position="144"/>
        <end position="163"/>
    </location>
</feature>
<evidence type="ECO:0008006" key="9">
    <source>
        <dbReference type="Google" id="ProtNLM"/>
    </source>
</evidence>
<feature type="transmembrane region" description="Helical" evidence="7">
    <location>
        <begin position="226"/>
        <end position="249"/>
    </location>
</feature>
<feature type="transmembrane region" description="Helical" evidence="7">
    <location>
        <begin position="21"/>
        <end position="45"/>
    </location>
</feature>
<comment type="subcellular location">
    <subcellularLocation>
        <location evidence="1">Cell membrane</location>
        <topology evidence="1">Multi-pass membrane protein</topology>
    </subcellularLocation>
</comment>
<keyword evidence="5 7" id="KW-1133">Transmembrane helix</keyword>
<feature type="transmembrane region" description="Helical" evidence="7">
    <location>
        <begin position="51"/>
        <end position="68"/>
    </location>
</feature>
<dbReference type="GO" id="GO:0005886">
    <property type="term" value="C:plasma membrane"/>
    <property type="evidence" value="ECO:0007669"/>
    <property type="project" value="UniProtKB-SubCell"/>
</dbReference>
<dbReference type="PANTHER" id="PTHR22926">
    <property type="entry name" value="PHOSPHO-N-ACETYLMURAMOYL-PENTAPEPTIDE-TRANSFERASE"/>
    <property type="match status" value="1"/>
</dbReference>
<feature type="transmembrane region" description="Helical" evidence="7">
    <location>
        <begin position="175"/>
        <end position="193"/>
    </location>
</feature>
<feature type="transmembrane region" description="Helical" evidence="7">
    <location>
        <begin position="307"/>
        <end position="327"/>
    </location>
</feature>
<feature type="transmembrane region" description="Helical" evidence="7">
    <location>
        <begin position="80"/>
        <end position="102"/>
    </location>
</feature>
<dbReference type="GO" id="GO:0044038">
    <property type="term" value="P:cell wall macromolecule biosynthetic process"/>
    <property type="evidence" value="ECO:0007669"/>
    <property type="project" value="TreeGrafter"/>
</dbReference>
<proteinExistence type="predicted"/>
<evidence type="ECO:0000256" key="3">
    <source>
        <dbReference type="ARBA" id="ARBA00022679"/>
    </source>
</evidence>
<evidence type="ECO:0000256" key="7">
    <source>
        <dbReference type="SAM" id="Phobius"/>
    </source>
</evidence>
<dbReference type="GO" id="GO:0016780">
    <property type="term" value="F:phosphotransferase activity, for other substituted phosphate groups"/>
    <property type="evidence" value="ECO:0007669"/>
    <property type="project" value="InterPro"/>
</dbReference>
<feature type="non-terminal residue" evidence="8">
    <location>
        <position position="1"/>
    </location>
</feature>
<name>A0A0F9BDU7_9ZZZZ</name>
<dbReference type="EMBL" id="LAZR01049796">
    <property type="protein sequence ID" value="KKK88799.1"/>
    <property type="molecule type" value="Genomic_DNA"/>
</dbReference>
<feature type="transmembrane region" description="Helical" evidence="7">
    <location>
        <begin position="282"/>
        <end position="301"/>
    </location>
</feature>
<evidence type="ECO:0000256" key="4">
    <source>
        <dbReference type="ARBA" id="ARBA00022692"/>
    </source>
</evidence>
<dbReference type="AlphaFoldDB" id="A0A0F9BDU7"/>
<feature type="transmembrane region" description="Helical" evidence="7">
    <location>
        <begin position="114"/>
        <end position="132"/>
    </location>
</feature>
<keyword evidence="3" id="KW-0808">Transferase</keyword>
<evidence type="ECO:0000313" key="8">
    <source>
        <dbReference type="EMBL" id="KKK88799.1"/>
    </source>
</evidence>
<evidence type="ECO:0000256" key="1">
    <source>
        <dbReference type="ARBA" id="ARBA00004651"/>
    </source>
</evidence>
<dbReference type="GO" id="GO:0009103">
    <property type="term" value="P:lipopolysaccharide biosynthetic process"/>
    <property type="evidence" value="ECO:0007669"/>
    <property type="project" value="TreeGrafter"/>
</dbReference>
<sequence length="350" mass="37413">LALRHGLVDKPDTFLKPHKKPIAYLGGIAVYLGWLVGMLIFLAGVGSGGEWVVGVTLAGGVVVIIGLIDDLKEVKPIVKLLGQVLAAGILLWFGIGQRIVLVLFKPLDIPAPDWVVVMVSIPATVFLVVAACNAANLLDGLDGLCSGVTGIISAMFLILAAHLAMYGHSESHDPVRIAMVLSMVGAVCGFLPYNFAPATIFLGDAGSMLLGFFAAAMILMFGEQGIARWVLGSVMIFGLPILDTALALVRRIRLGHPIFGGDRSHLYDQLVDRGYTVKQTLAICYGLSIFYGLMGVAIILIRTRHAVPIYIVVATITLYLCHRWGFLKPPAETPHERQPASGRSAKVPAD</sequence>
<dbReference type="CDD" id="cd06853">
    <property type="entry name" value="GT_WecA_like"/>
    <property type="match status" value="1"/>
</dbReference>
<evidence type="ECO:0000256" key="5">
    <source>
        <dbReference type="ARBA" id="ARBA00022989"/>
    </source>
</evidence>
<protein>
    <recommendedName>
        <fullName evidence="9">Undecaprenyl/decaprenyl-phosphate alpha-N-acetylglucosaminyl 1-phosphate transferase</fullName>
    </recommendedName>
</protein>